<organism evidence="9 10">
    <name type="scientific">Micromonospora echinospora</name>
    <name type="common">Micromonospora purpurea</name>
    <dbReference type="NCBI Taxonomy" id="1877"/>
    <lineage>
        <taxon>Bacteria</taxon>
        <taxon>Bacillati</taxon>
        <taxon>Actinomycetota</taxon>
        <taxon>Actinomycetes</taxon>
        <taxon>Micromonosporales</taxon>
        <taxon>Micromonosporaceae</taxon>
        <taxon>Micromonospora</taxon>
    </lineage>
</organism>
<dbReference type="Gene3D" id="1.10.3720.10">
    <property type="entry name" value="MetI-like"/>
    <property type="match status" value="1"/>
</dbReference>
<sequence length="340" mass="35623">MKVGPGPRLPWWDRFPLGRYLAGRLLSAIVVVVAASVVIFGAMQLLPGDAVDVLLAKGAGSGGGTAAQKAALRAELGLDRPLPERYLDWIGGVLRGDLGRSVFSGRPVTEIVAGRLRNTLTLAAVATAVLVPVAVGLGAWAGARAGRARDRAVTVAAVVVGALPEFVTATLLIAVFAYAWPVLPAVSMLDPDASPLSAPEVLVLPVLTLVAVMAPQTIRMVRAQVAEAMASDYVRMARLHGVSERRIVTHHALRNALAPAAPLLAGSITWLVGGIVVVETVFNYPGISADLVHAIGHRDLPYVQSVTLLFAATTVVGYLLADLTVLALVPKLRTQPRQGR</sequence>
<evidence type="ECO:0000256" key="2">
    <source>
        <dbReference type="ARBA" id="ARBA00022448"/>
    </source>
</evidence>
<dbReference type="InParanoid" id="A0A1C4ZJ66"/>
<proteinExistence type="inferred from homology"/>
<dbReference type="PANTHER" id="PTHR43163:SF3">
    <property type="entry name" value="PEPTIDE ABC TRANSPORTER PERMEASE PROTEIN"/>
    <property type="match status" value="1"/>
</dbReference>
<dbReference type="Pfam" id="PF19300">
    <property type="entry name" value="BPD_transp_1_N"/>
    <property type="match status" value="1"/>
</dbReference>
<dbReference type="Pfam" id="PF00528">
    <property type="entry name" value="BPD_transp_1"/>
    <property type="match status" value="1"/>
</dbReference>
<evidence type="ECO:0000256" key="1">
    <source>
        <dbReference type="ARBA" id="ARBA00004651"/>
    </source>
</evidence>
<accession>A0A1C4ZJ66</accession>
<evidence type="ECO:0000256" key="4">
    <source>
        <dbReference type="ARBA" id="ARBA00022692"/>
    </source>
</evidence>
<dbReference type="PROSITE" id="PS50928">
    <property type="entry name" value="ABC_TM1"/>
    <property type="match status" value="1"/>
</dbReference>
<feature type="transmembrane region" description="Helical" evidence="7">
    <location>
        <begin position="302"/>
        <end position="329"/>
    </location>
</feature>
<comment type="similarity">
    <text evidence="7">Belongs to the binding-protein-dependent transport system permease family.</text>
</comment>
<dbReference type="SUPFAM" id="SSF161098">
    <property type="entry name" value="MetI-like"/>
    <property type="match status" value="1"/>
</dbReference>
<feature type="transmembrane region" description="Helical" evidence="7">
    <location>
        <begin position="155"/>
        <end position="181"/>
    </location>
</feature>
<evidence type="ECO:0000256" key="7">
    <source>
        <dbReference type="RuleBase" id="RU363032"/>
    </source>
</evidence>
<dbReference type="InterPro" id="IPR000515">
    <property type="entry name" value="MetI-like"/>
</dbReference>
<evidence type="ECO:0000313" key="10">
    <source>
        <dbReference type="Proteomes" id="UP000198253"/>
    </source>
</evidence>
<evidence type="ECO:0000256" key="6">
    <source>
        <dbReference type="ARBA" id="ARBA00023136"/>
    </source>
</evidence>
<dbReference type="PANTHER" id="PTHR43163">
    <property type="entry name" value="DIPEPTIDE TRANSPORT SYSTEM PERMEASE PROTEIN DPPB-RELATED"/>
    <property type="match status" value="1"/>
</dbReference>
<evidence type="ECO:0000313" key="9">
    <source>
        <dbReference type="EMBL" id="SCF32804.1"/>
    </source>
</evidence>
<keyword evidence="2 7" id="KW-0813">Transport</keyword>
<reference evidence="10" key="1">
    <citation type="submission" date="2016-06" db="EMBL/GenBank/DDBJ databases">
        <authorList>
            <person name="Varghese N."/>
            <person name="Submissions Spin"/>
        </authorList>
    </citation>
    <scope>NUCLEOTIDE SEQUENCE [LARGE SCALE GENOMIC DNA]</scope>
    <source>
        <strain evidence="10">DSM 43816</strain>
    </source>
</reference>
<comment type="subcellular location">
    <subcellularLocation>
        <location evidence="1 7">Cell membrane</location>
        <topology evidence="1 7">Multi-pass membrane protein</topology>
    </subcellularLocation>
</comment>
<feature type="domain" description="ABC transmembrane type-1" evidence="8">
    <location>
        <begin position="116"/>
        <end position="321"/>
    </location>
</feature>
<dbReference type="CDD" id="cd06261">
    <property type="entry name" value="TM_PBP2"/>
    <property type="match status" value="1"/>
</dbReference>
<evidence type="ECO:0000256" key="5">
    <source>
        <dbReference type="ARBA" id="ARBA00022989"/>
    </source>
</evidence>
<dbReference type="InterPro" id="IPR035906">
    <property type="entry name" value="MetI-like_sf"/>
</dbReference>
<keyword evidence="6 7" id="KW-0472">Membrane</keyword>
<dbReference type="AlphaFoldDB" id="A0A1C4ZJ66"/>
<keyword evidence="3" id="KW-1003">Cell membrane</keyword>
<keyword evidence="10" id="KW-1185">Reference proteome</keyword>
<dbReference type="InterPro" id="IPR045621">
    <property type="entry name" value="BPD_transp_1_N"/>
</dbReference>
<dbReference type="GO" id="GO:0005886">
    <property type="term" value="C:plasma membrane"/>
    <property type="evidence" value="ECO:0007669"/>
    <property type="project" value="UniProtKB-SubCell"/>
</dbReference>
<feature type="transmembrane region" description="Helical" evidence="7">
    <location>
        <begin position="256"/>
        <end position="282"/>
    </location>
</feature>
<keyword evidence="5 7" id="KW-1133">Transmembrane helix</keyword>
<dbReference type="GO" id="GO:0055085">
    <property type="term" value="P:transmembrane transport"/>
    <property type="evidence" value="ECO:0007669"/>
    <property type="project" value="InterPro"/>
</dbReference>
<evidence type="ECO:0000259" key="8">
    <source>
        <dbReference type="PROSITE" id="PS50928"/>
    </source>
</evidence>
<dbReference type="EMBL" id="LT607413">
    <property type="protein sequence ID" value="SCF32804.1"/>
    <property type="molecule type" value="Genomic_DNA"/>
</dbReference>
<feature type="transmembrane region" description="Helical" evidence="7">
    <location>
        <begin position="201"/>
        <end position="221"/>
    </location>
</feature>
<name>A0A1C4ZJ66_MICEC</name>
<feature type="transmembrane region" description="Helical" evidence="7">
    <location>
        <begin position="21"/>
        <end position="46"/>
    </location>
</feature>
<evidence type="ECO:0000256" key="3">
    <source>
        <dbReference type="ARBA" id="ARBA00022475"/>
    </source>
</evidence>
<protein>
    <submittedName>
        <fullName evidence="9">Peptide/nickel transport system permease protein</fullName>
    </submittedName>
</protein>
<feature type="transmembrane region" description="Helical" evidence="7">
    <location>
        <begin position="122"/>
        <end position="143"/>
    </location>
</feature>
<keyword evidence="4 7" id="KW-0812">Transmembrane</keyword>
<dbReference type="Proteomes" id="UP000198253">
    <property type="component" value="Chromosome I"/>
</dbReference>
<gene>
    <name evidence="9" type="ORF">GA0070618_5308</name>
</gene>